<dbReference type="GO" id="GO:0043565">
    <property type="term" value="F:sequence-specific DNA binding"/>
    <property type="evidence" value="ECO:0007669"/>
    <property type="project" value="InterPro"/>
</dbReference>
<comment type="caution">
    <text evidence="5">The sequence shown here is derived from an EMBL/GenBank/DDBJ whole genome shotgun (WGS) entry which is preliminary data.</text>
</comment>
<keyword evidence="2" id="KW-0238">DNA-binding</keyword>
<dbReference type="Pfam" id="PF01965">
    <property type="entry name" value="DJ-1_PfpI"/>
    <property type="match status" value="1"/>
</dbReference>
<dbReference type="InterPro" id="IPR020449">
    <property type="entry name" value="Tscrpt_reg_AraC-type_HTH"/>
</dbReference>
<sequence length="327" mass="35941">MSIPSASAAPNIAILIYPGCQMAAVLGLTDLLLKGDEIAQDKSPGGTPPVLTVSHWRQSAETGSPAPVFHSHSQQDVHPAVVVLPPALGGPVDRALAQSYAPWLRALHKEGTVLASVCGGALLLGETGLLDGRRVTTHWIYRELMQSRFPEAQPDTDRLTIDDGDIFTAGGVMAWTDLGLQLIAKYLGPTIMMDTARMFLIDPPGREQRYYSVFSPNLSHGDKTILKLQHWLQTTGATDIDLPVLCDVSGLEERTLLRRFRKATGHTTTEYAQRLRVARAQEQLQFSKASAEQIGWEVGYQDASAFRRVFRRIVGLTPAEYRRRFAA</sequence>
<evidence type="ECO:0000313" key="6">
    <source>
        <dbReference type="Proteomes" id="UP000284395"/>
    </source>
</evidence>
<dbReference type="PROSITE" id="PS01124">
    <property type="entry name" value="HTH_ARAC_FAMILY_2"/>
    <property type="match status" value="1"/>
</dbReference>
<dbReference type="InterPro" id="IPR009057">
    <property type="entry name" value="Homeodomain-like_sf"/>
</dbReference>
<name>A0A420ELS5_9SPHN</name>
<dbReference type="InterPro" id="IPR002818">
    <property type="entry name" value="DJ-1/PfpI"/>
</dbReference>
<proteinExistence type="predicted"/>
<dbReference type="Gene3D" id="3.40.50.880">
    <property type="match status" value="1"/>
</dbReference>
<dbReference type="SUPFAM" id="SSF46689">
    <property type="entry name" value="Homeodomain-like"/>
    <property type="match status" value="2"/>
</dbReference>
<dbReference type="PANTHER" id="PTHR43130">
    <property type="entry name" value="ARAC-FAMILY TRANSCRIPTIONAL REGULATOR"/>
    <property type="match status" value="1"/>
</dbReference>
<evidence type="ECO:0000256" key="2">
    <source>
        <dbReference type="ARBA" id="ARBA00023125"/>
    </source>
</evidence>
<protein>
    <submittedName>
        <fullName evidence="5">GlxA family transcriptional regulator</fullName>
    </submittedName>
</protein>
<feature type="domain" description="HTH araC/xylS-type" evidence="4">
    <location>
        <begin position="226"/>
        <end position="324"/>
    </location>
</feature>
<dbReference type="RefSeq" id="WP_120324042.1">
    <property type="nucleotide sequence ID" value="NZ_RAPF01000003.1"/>
</dbReference>
<evidence type="ECO:0000256" key="1">
    <source>
        <dbReference type="ARBA" id="ARBA00023015"/>
    </source>
</evidence>
<reference evidence="5 6" key="1">
    <citation type="submission" date="2018-09" db="EMBL/GenBank/DDBJ databases">
        <title>Altererythrobacter spongiae sp. nov., isolated from a marine sponge.</title>
        <authorList>
            <person name="Zhuang L."/>
            <person name="Luo L."/>
        </authorList>
    </citation>
    <scope>NUCLEOTIDE SEQUENCE [LARGE SCALE GENOMIC DNA]</scope>
    <source>
        <strain evidence="5 6">HN-Y73</strain>
    </source>
</reference>
<evidence type="ECO:0000259" key="4">
    <source>
        <dbReference type="PROSITE" id="PS01124"/>
    </source>
</evidence>
<dbReference type="SUPFAM" id="SSF52317">
    <property type="entry name" value="Class I glutamine amidotransferase-like"/>
    <property type="match status" value="1"/>
</dbReference>
<dbReference type="GO" id="GO:0003700">
    <property type="term" value="F:DNA-binding transcription factor activity"/>
    <property type="evidence" value="ECO:0007669"/>
    <property type="project" value="InterPro"/>
</dbReference>
<organism evidence="5 6">
    <name type="scientific">Altericroceibacterium spongiae</name>
    <dbReference type="NCBI Taxonomy" id="2320269"/>
    <lineage>
        <taxon>Bacteria</taxon>
        <taxon>Pseudomonadati</taxon>
        <taxon>Pseudomonadota</taxon>
        <taxon>Alphaproteobacteria</taxon>
        <taxon>Sphingomonadales</taxon>
        <taxon>Erythrobacteraceae</taxon>
        <taxon>Altericroceibacterium</taxon>
    </lineage>
</organism>
<keyword evidence="6" id="KW-1185">Reference proteome</keyword>
<keyword evidence="3" id="KW-0804">Transcription</keyword>
<dbReference type="SMART" id="SM00342">
    <property type="entry name" value="HTH_ARAC"/>
    <property type="match status" value="1"/>
</dbReference>
<accession>A0A420ELS5</accession>
<dbReference type="CDD" id="cd03138">
    <property type="entry name" value="GATase1_AraC_2"/>
    <property type="match status" value="1"/>
</dbReference>
<evidence type="ECO:0000313" key="5">
    <source>
        <dbReference type="EMBL" id="RKF21633.1"/>
    </source>
</evidence>
<gene>
    <name evidence="5" type="ORF">D6851_06230</name>
</gene>
<dbReference type="InterPro" id="IPR029062">
    <property type="entry name" value="Class_I_gatase-like"/>
</dbReference>
<dbReference type="Proteomes" id="UP000284395">
    <property type="component" value="Unassembled WGS sequence"/>
</dbReference>
<dbReference type="InterPro" id="IPR052158">
    <property type="entry name" value="INH-QAR"/>
</dbReference>
<dbReference type="Pfam" id="PF12833">
    <property type="entry name" value="HTH_18"/>
    <property type="match status" value="1"/>
</dbReference>
<dbReference type="Gene3D" id="1.10.10.60">
    <property type="entry name" value="Homeodomain-like"/>
    <property type="match status" value="2"/>
</dbReference>
<dbReference type="PANTHER" id="PTHR43130:SF3">
    <property type="entry name" value="HTH-TYPE TRANSCRIPTIONAL REGULATOR RV1931C"/>
    <property type="match status" value="1"/>
</dbReference>
<dbReference type="OrthoDB" id="186587at2"/>
<dbReference type="AlphaFoldDB" id="A0A420ELS5"/>
<keyword evidence="1" id="KW-0805">Transcription regulation</keyword>
<dbReference type="EMBL" id="RAPF01000003">
    <property type="protein sequence ID" value="RKF21633.1"/>
    <property type="molecule type" value="Genomic_DNA"/>
</dbReference>
<dbReference type="PRINTS" id="PR00032">
    <property type="entry name" value="HTHARAC"/>
</dbReference>
<dbReference type="InterPro" id="IPR018060">
    <property type="entry name" value="HTH_AraC"/>
</dbReference>
<evidence type="ECO:0000256" key="3">
    <source>
        <dbReference type="ARBA" id="ARBA00023163"/>
    </source>
</evidence>